<dbReference type="Gene3D" id="3.90.190.10">
    <property type="entry name" value="Protein tyrosine phosphatase superfamily"/>
    <property type="match status" value="1"/>
</dbReference>
<dbReference type="AlphaFoldDB" id="A0A9D2DKT5"/>
<dbReference type="GO" id="GO:0004721">
    <property type="term" value="F:phosphoprotein phosphatase activity"/>
    <property type="evidence" value="ECO:0007669"/>
    <property type="project" value="InterPro"/>
</dbReference>
<reference evidence="1" key="2">
    <citation type="submission" date="2021-04" db="EMBL/GenBank/DDBJ databases">
        <authorList>
            <person name="Gilroy R."/>
        </authorList>
    </citation>
    <scope>NUCLEOTIDE SEQUENCE</scope>
    <source>
        <strain evidence="1">ChiHecolR3B27-1887</strain>
    </source>
</reference>
<dbReference type="Pfam" id="PF13350">
    <property type="entry name" value="Y_phosphatase3"/>
    <property type="match status" value="1"/>
</dbReference>
<dbReference type="EMBL" id="DXBZ01000141">
    <property type="protein sequence ID" value="HIZ18866.1"/>
    <property type="molecule type" value="Genomic_DNA"/>
</dbReference>
<protein>
    <submittedName>
        <fullName evidence="1">Tyrosine-protein phosphatase</fullName>
    </submittedName>
</protein>
<dbReference type="Proteomes" id="UP000824029">
    <property type="component" value="Unassembled WGS sequence"/>
</dbReference>
<reference evidence="1" key="1">
    <citation type="journal article" date="2021" name="PeerJ">
        <title>Extensive microbial diversity within the chicken gut microbiome revealed by metagenomics and culture.</title>
        <authorList>
            <person name="Gilroy R."/>
            <person name="Ravi A."/>
            <person name="Getino M."/>
            <person name="Pursley I."/>
            <person name="Horton D.L."/>
            <person name="Alikhan N.F."/>
            <person name="Baker D."/>
            <person name="Gharbi K."/>
            <person name="Hall N."/>
            <person name="Watson M."/>
            <person name="Adriaenssens E.M."/>
            <person name="Foster-Nyarko E."/>
            <person name="Jarju S."/>
            <person name="Secka A."/>
            <person name="Antonio M."/>
            <person name="Oren A."/>
            <person name="Chaudhuri R.R."/>
            <person name="La Ragione R."/>
            <person name="Hildebrand F."/>
            <person name="Pallen M.J."/>
        </authorList>
    </citation>
    <scope>NUCLEOTIDE SEQUENCE</scope>
    <source>
        <strain evidence="1">ChiHecolR3B27-1887</strain>
    </source>
</reference>
<evidence type="ECO:0000313" key="2">
    <source>
        <dbReference type="Proteomes" id="UP000824029"/>
    </source>
</evidence>
<dbReference type="InterPro" id="IPR026893">
    <property type="entry name" value="Tyr/Ser_Pase_IphP-type"/>
</dbReference>
<organism evidence="1 2">
    <name type="scientific">Candidatus Olsenella stercoravium</name>
    <dbReference type="NCBI Taxonomy" id="2838713"/>
    <lineage>
        <taxon>Bacteria</taxon>
        <taxon>Bacillati</taxon>
        <taxon>Actinomycetota</taxon>
        <taxon>Coriobacteriia</taxon>
        <taxon>Coriobacteriales</taxon>
        <taxon>Atopobiaceae</taxon>
        <taxon>Olsenella</taxon>
    </lineage>
</organism>
<sequence length="259" mass="28471">MRKEDMQLSDSRPNFGRIDFEGLPNTRDLGGLPAADGRRVRRGLLLRSGTLYFATAADRRRLIEDYHLRAVVDLRGDDELAEYPDGIDLMPGVRYVHADALKGTVAGISQDAAARAQLEAARTNDDDPASFMEMVYPHILLGESGIAAYRTLLRCVLETADGAVLWHCHFGRDRCGMGSMLVEAALGVPMEAMEEDYLATNRFNPDPADERTDANPRFIHAAVAALTREFGGVMGYVRDALGVTDADLAELRARCLEEA</sequence>
<gene>
    <name evidence="1" type="ORF">IAA22_07145</name>
</gene>
<dbReference type="SUPFAM" id="SSF52799">
    <property type="entry name" value="(Phosphotyrosine protein) phosphatases II"/>
    <property type="match status" value="1"/>
</dbReference>
<name>A0A9D2DKT5_9ACTN</name>
<proteinExistence type="predicted"/>
<comment type="caution">
    <text evidence="1">The sequence shown here is derived from an EMBL/GenBank/DDBJ whole genome shotgun (WGS) entry which is preliminary data.</text>
</comment>
<dbReference type="InterPro" id="IPR029021">
    <property type="entry name" value="Prot-tyrosine_phosphatase-like"/>
</dbReference>
<accession>A0A9D2DKT5</accession>
<evidence type="ECO:0000313" key="1">
    <source>
        <dbReference type="EMBL" id="HIZ18866.1"/>
    </source>
</evidence>